<dbReference type="InterPro" id="IPR032465">
    <property type="entry name" value="ACMSD"/>
</dbReference>
<sequence length="351" mass="40254">MDFKFRKDYVQDYVAPYGQEIMYGKIALEEHYESPDWDATGDPQNETTRDKEDYFEAVKARLHSAERRISDMERNGVEMFIMSLTQPGVQEVLNTKEAVKIAHNMNLWVYENYVQKYPKRFNAFAAVAMQDPASACKELEFCVKELGFVGALINGYTMKDDKNNVEYLDEPQNFCFWKKMAELNVPLYLHPRDPAPSQQRAYEGYPGLLGSAWGFGAETSLHAIRILCSGIFDELPTAKLILGHLGEGLPFGLSRLQHRLNNQKPCGSHKKPLTDYFENNVWITTSGHFHTRAFLNTLLECDNNKVMFSSDTPYESLDEAATWFDNVPLSYTERVKIGRQNAIDLLNLKNI</sequence>
<dbReference type="GO" id="GO:0019748">
    <property type="term" value="P:secondary metabolic process"/>
    <property type="evidence" value="ECO:0007669"/>
    <property type="project" value="TreeGrafter"/>
</dbReference>
<dbReference type="Proteomes" id="UP000277811">
    <property type="component" value="Unassembled WGS sequence"/>
</dbReference>
<name>A0A498RA50_9FIRM</name>
<proteinExistence type="predicted"/>
<dbReference type="AlphaFoldDB" id="A0A498RA50"/>
<reference evidence="3 4" key="1">
    <citation type="submission" date="2018-06" db="EMBL/GenBank/DDBJ databases">
        <authorList>
            <person name="Strepis N."/>
        </authorList>
    </citation>
    <scope>NUCLEOTIDE SEQUENCE [LARGE SCALE GENOMIC DNA]</scope>
    <source>
        <strain evidence="3">LUCI</strain>
    </source>
</reference>
<gene>
    <name evidence="3" type="ORF">LUCI_4871</name>
</gene>
<keyword evidence="3" id="KW-0378">Hydrolase</keyword>
<accession>A0A498RA50</accession>
<dbReference type="GO" id="GO:0016787">
    <property type="term" value="F:hydrolase activity"/>
    <property type="evidence" value="ECO:0007669"/>
    <property type="project" value="UniProtKB-KW"/>
</dbReference>
<evidence type="ECO:0000256" key="1">
    <source>
        <dbReference type="ARBA" id="ARBA00023239"/>
    </source>
</evidence>
<dbReference type="InterPro" id="IPR032466">
    <property type="entry name" value="Metal_Hydrolase"/>
</dbReference>
<dbReference type="Pfam" id="PF04909">
    <property type="entry name" value="Amidohydro_2"/>
    <property type="match status" value="1"/>
</dbReference>
<dbReference type="InterPro" id="IPR006680">
    <property type="entry name" value="Amidohydro-rel"/>
</dbReference>
<dbReference type="EMBL" id="UPPP01000127">
    <property type="protein sequence ID" value="VBB09576.1"/>
    <property type="molecule type" value="Genomic_DNA"/>
</dbReference>
<organism evidence="3 4">
    <name type="scientific">Lucifera butyrica</name>
    <dbReference type="NCBI Taxonomy" id="1351585"/>
    <lineage>
        <taxon>Bacteria</taxon>
        <taxon>Bacillati</taxon>
        <taxon>Bacillota</taxon>
        <taxon>Negativicutes</taxon>
        <taxon>Veillonellales</taxon>
        <taxon>Veillonellaceae</taxon>
        <taxon>Lucifera</taxon>
    </lineage>
</organism>
<evidence type="ECO:0000259" key="2">
    <source>
        <dbReference type="Pfam" id="PF04909"/>
    </source>
</evidence>
<dbReference type="PANTHER" id="PTHR21240:SF30">
    <property type="entry name" value="AMIDOHYDROLASE-RELATED DOMAIN-CONTAINING PROTEIN-RELATED"/>
    <property type="match status" value="1"/>
</dbReference>
<evidence type="ECO:0000313" key="4">
    <source>
        <dbReference type="Proteomes" id="UP000277811"/>
    </source>
</evidence>
<evidence type="ECO:0000313" key="3">
    <source>
        <dbReference type="EMBL" id="VBB09576.1"/>
    </source>
</evidence>
<feature type="domain" description="Amidohydrolase-related" evidence="2">
    <location>
        <begin position="86"/>
        <end position="348"/>
    </location>
</feature>
<keyword evidence="1" id="KW-0456">Lyase</keyword>
<dbReference type="PANTHER" id="PTHR21240">
    <property type="entry name" value="2-AMINO-3-CARBOXYLMUCONATE-6-SEMIALDEHYDE DECARBOXYLASE"/>
    <property type="match status" value="1"/>
</dbReference>
<dbReference type="SUPFAM" id="SSF51556">
    <property type="entry name" value="Metallo-dependent hydrolases"/>
    <property type="match status" value="1"/>
</dbReference>
<keyword evidence="4" id="KW-1185">Reference proteome</keyword>
<dbReference type="Gene3D" id="3.20.20.140">
    <property type="entry name" value="Metal-dependent hydrolases"/>
    <property type="match status" value="1"/>
</dbReference>
<dbReference type="GO" id="GO:0005829">
    <property type="term" value="C:cytosol"/>
    <property type="evidence" value="ECO:0007669"/>
    <property type="project" value="TreeGrafter"/>
</dbReference>
<dbReference type="RefSeq" id="WP_207858405.1">
    <property type="nucleotide sequence ID" value="NZ_UPPP01000127.1"/>
</dbReference>
<dbReference type="GO" id="GO:0016831">
    <property type="term" value="F:carboxy-lyase activity"/>
    <property type="evidence" value="ECO:0007669"/>
    <property type="project" value="InterPro"/>
</dbReference>
<protein>
    <submittedName>
        <fullName evidence="3">Amidohydrolase</fullName>
    </submittedName>
</protein>